<name>A0A2Z7AE72_9LAMI</name>
<gene>
    <name evidence="2" type="ORF">F511_28913</name>
</gene>
<evidence type="ECO:0000259" key="1">
    <source>
        <dbReference type="Pfam" id="PF22936"/>
    </source>
</evidence>
<reference evidence="2 3" key="1">
    <citation type="journal article" date="2015" name="Proc. Natl. Acad. Sci. U.S.A.">
        <title>The resurrection genome of Boea hygrometrica: A blueprint for survival of dehydration.</title>
        <authorList>
            <person name="Xiao L."/>
            <person name="Yang G."/>
            <person name="Zhang L."/>
            <person name="Yang X."/>
            <person name="Zhao S."/>
            <person name="Ji Z."/>
            <person name="Zhou Q."/>
            <person name="Hu M."/>
            <person name="Wang Y."/>
            <person name="Chen M."/>
            <person name="Xu Y."/>
            <person name="Jin H."/>
            <person name="Xiao X."/>
            <person name="Hu G."/>
            <person name="Bao F."/>
            <person name="Hu Y."/>
            <person name="Wan P."/>
            <person name="Li L."/>
            <person name="Deng X."/>
            <person name="Kuang T."/>
            <person name="Xiang C."/>
            <person name="Zhu J.K."/>
            <person name="Oliver M.J."/>
            <person name="He Y."/>
        </authorList>
    </citation>
    <scope>NUCLEOTIDE SEQUENCE [LARGE SCALE GENOMIC DNA]</scope>
    <source>
        <strain evidence="3">cv. XS01</strain>
    </source>
</reference>
<dbReference type="InterPro" id="IPR054722">
    <property type="entry name" value="PolX-like_BBD"/>
</dbReference>
<keyword evidence="3" id="KW-1185">Reference proteome</keyword>
<dbReference type="Pfam" id="PF22936">
    <property type="entry name" value="Pol_BBD"/>
    <property type="match status" value="1"/>
</dbReference>
<evidence type="ECO:0000313" key="2">
    <source>
        <dbReference type="EMBL" id="KZV20013.1"/>
    </source>
</evidence>
<sequence>MHDGIERILREVRYVPELKRNLISLGALDQAGYCFKAEHGRLAISKGALVVMKGIRTRGLYVLLGDTVVGTSALLEEQRMKQLGGIIGWGISVREGYWNSINRDC</sequence>
<dbReference type="OrthoDB" id="913632at2759"/>
<evidence type="ECO:0000313" key="3">
    <source>
        <dbReference type="Proteomes" id="UP000250235"/>
    </source>
</evidence>
<dbReference type="EMBL" id="KV016231">
    <property type="protein sequence ID" value="KZV20013.1"/>
    <property type="molecule type" value="Genomic_DNA"/>
</dbReference>
<dbReference type="Proteomes" id="UP000250235">
    <property type="component" value="Unassembled WGS sequence"/>
</dbReference>
<protein>
    <recommendedName>
        <fullName evidence="1">Retrovirus-related Pol polyprotein from transposon TNT 1-94-like beta-barrel domain-containing protein</fullName>
    </recommendedName>
</protein>
<organism evidence="2 3">
    <name type="scientific">Dorcoceras hygrometricum</name>
    <dbReference type="NCBI Taxonomy" id="472368"/>
    <lineage>
        <taxon>Eukaryota</taxon>
        <taxon>Viridiplantae</taxon>
        <taxon>Streptophyta</taxon>
        <taxon>Embryophyta</taxon>
        <taxon>Tracheophyta</taxon>
        <taxon>Spermatophyta</taxon>
        <taxon>Magnoliopsida</taxon>
        <taxon>eudicotyledons</taxon>
        <taxon>Gunneridae</taxon>
        <taxon>Pentapetalae</taxon>
        <taxon>asterids</taxon>
        <taxon>lamiids</taxon>
        <taxon>Lamiales</taxon>
        <taxon>Gesneriaceae</taxon>
        <taxon>Didymocarpoideae</taxon>
        <taxon>Trichosporeae</taxon>
        <taxon>Loxocarpinae</taxon>
        <taxon>Dorcoceras</taxon>
    </lineage>
</organism>
<feature type="domain" description="Retrovirus-related Pol polyprotein from transposon TNT 1-94-like beta-barrel" evidence="1">
    <location>
        <begin position="1"/>
        <end position="33"/>
    </location>
</feature>
<proteinExistence type="predicted"/>
<accession>A0A2Z7AE72</accession>
<dbReference type="AlphaFoldDB" id="A0A2Z7AE72"/>